<dbReference type="GO" id="GO:0016805">
    <property type="term" value="F:dipeptidase activity"/>
    <property type="evidence" value="ECO:0000318"/>
    <property type="project" value="GO_Central"/>
</dbReference>
<dbReference type="CDD" id="cd01301">
    <property type="entry name" value="rDP_like"/>
    <property type="match status" value="1"/>
</dbReference>
<dbReference type="InterPro" id="IPR008257">
    <property type="entry name" value="Pept_M19"/>
</dbReference>
<keyword evidence="1" id="KW-0482">Metalloprotease</keyword>
<accession>A0A0D1E520</accession>
<dbReference type="GO" id="GO:0046872">
    <property type="term" value="F:metal ion binding"/>
    <property type="evidence" value="ECO:0007669"/>
    <property type="project" value="UniProtKB-UniRule"/>
</dbReference>
<reference evidence="2 3" key="1">
    <citation type="journal article" date="2006" name="Nature">
        <title>Insights from the genome of the biotrophic fungal plant pathogen Ustilago maydis.</title>
        <authorList>
            <person name="Kamper J."/>
            <person name="Kahmann R."/>
            <person name="Bolker M."/>
            <person name="Ma L.J."/>
            <person name="Brefort T."/>
            <person name="Saville B.J."/>
            <person name="Banuett F."/>
            <person name="Kronstad J.W."/>
            <person name="Gold S.E."/>
            <person name="Muller O."/>
            <person name="Perlin M.H."/>
            <person name="Wosten H.A."/>
            <person name="de Vries R."/>
            <person name="Ruiz-Herrera J."/>
            <person name="Reynaga-Pena C.G."/>
            <person name="Snetselaar K."/>
            <person name="McCann M."/>
            <person name="Perez-Martin J."/>
            <person name="Feldbrugge M."/>
            <person name="Basse C.W."/>
            <person name="Steinberg G."/>
            <person name="Ibeas J.I."/>
            <person name="Holloman W."/>
            <person name="Guzman P."/>
            <person name="Farman M."/>
            <person name="Stajich J.E."/>
            <person name="Sentandreu R."/>
            <person name="Gonzalez-Prieto J.M."/>
            <person name="Kennell J.C."/>
            <person name="Molina L."/>
            <person name="Schirawski J."/>
            <person name="Mendoza-Mendoza A."/>
            <person name="Greilinger D."/>
            <person name="Munch K."/>
            <person name="Rossel N."/>
            <person name="Scherer M."/>
            <person name="Vranes M."/>
            <person name="Ladendorf O."/>
            <person name="Vincon V."/>
            <person name="Fuchs U."/>
            <person name="Sandrock B."/>
            <person name="Meng S."/>
            <person name="Ho E.C."/>
            <person name="Cahill M.J."/>
            <person name="Boyce K.J."/>
            <person name="Klose J."/>
            <person name="Klosterman S.J."/>
            <person name="Deelstra H.J."/>
            <person name="Ortiz-Castellanos L."/>
            <person name="Li W."/>
            <person name="Sanchez-Alonso P."/>
            <person name="Schreier P.H."/>
            <person name="Hauser-Hahn I."/>
            <person name="Vaupel M."/>
            <person name="Koopmann E."/>
            <person name="Friedrich G."/>
            <person name="Voss H."/>
            <person name="Schluter T."/>
            <person name="Margolis J."/>
            <person name="Platt D."/>
            <person name="Swimmer C."/>
            <person name="Gnirke A."/>
            <person name="Chen F."/>
            <person name="Vysotskaia V."/>
            <person name="Mannhaupt G."/>
            <person name="Guldener U."/>
            <person name="Munsterkotter M."/>
            <person name="Haase D."/>
            <person name="Oesterheld M."/>
            <person name="Mewes H.W."/>
            <person name="Mauceli E.W."/>
            <person name="DeCaprio D."/>
            <person name="Wade C.M."/>
            <person name="Butler J."/>
            <person name="Young S."/>
            <person name="Jaffe D.B."/>
            <person name="Calvo S."/>
            <person name="Nusbaum C."/>
            <person name="Galagan J."/>
            <person name="Birren B.W."/>
        </authorList>
    </citation>
    <scope>NUCLEOTIDE SEQUENCE [LARGE SCALE GENOMIC DNA]</scope>
    <source>
        <strain evidence="3">DSM 14603 / FGSC 9021 / UM521</strain>
    </source>
</reference>
<dbReference type="PROSITE" id="PS51365">
    <property type="entry name" value="RENAL_DIPEPTIDASE_2"/>
    <property type="match status" value="1"/>
</dbReference>
<dbReference type="VEuPathDB" id="FungiDB:UMAG_01942"/>
<evidence type="ECO:0000256" key="1">
    <source>
        <dbReference type="RuleBase" id="RU341113"/>
    </source>
</evidence>
<dbReference type="STRING" id="237631.A0A0D1E520"/>
<evidence type="ECO:0000313" key="3">
    <source>
        <dbReference type="Proteomes" id="UP000000561"/>
    </source>
</evidence>
<keyword evidence="1" id="KW-0224">Dipeptidase</keyword>
<dbReference type="PANTHER" id="PTHR10443:SF12">
    <property type="entry name" value="DIPEPTIDASE"/>
    <property type="match status" value="1"/>
</dbReference>
<comment type="cofactor">
    <cofactor evidence="1">
        <name>Zn(2+)</name>
        <dbReference type="ChEBI" id="CHEBI:29105"/>
    </cofactor>
</comment>
<keyword evidence="1" id="KW-0862">Zinc</keyword>
<protein>
    <recommendedName>
        <fullName evidence="1">Dipeptidase</fullName>
        <ecNumber evidence="1">3.4.13.19</ecNumber>
    </recommendedName>
</protein>
<gene>
    <name evidence="2" type="ORF">UMAG_01942</name>
</gene>
<proteinExistence type="inferred from homology"/>
<dbReference type="eggNOG" id="KOG4127">
    <property type="taxonomic scope" value="Eukaryota"/>
</dbReference>
<dbReference type="EC" id="3.4.13.19" evidence="1"/>
<dbReference type="KEGG" id="uma:UMAG_01942"/>
<keyword evidence="1" id="KW-0378">Hydrolase</keyword>
<comment type="similarity">
    <text evidence="1">Belongs to the metallo-dependent hydrolases superfamily. Peptidase M19 family.</text>
</comment>
<dbReference type="Pfam" id="PF01244">
    <property type="entry name" value="Peptidase_M19"/>
    <property type="match status" value="1"/>
</dbReference>
<dbReference type="GO" id="GO:0006508">
    <property type="term" value="P:proteolysis"/>
    <property type="evidence" value="ECO:0007669"/>
    <property type="project" value="UniProtKB-KW"/>
</dbReference>
<dbReference type="InterPro" id="IPR032466">
    <property type="entry name" value="Metal_Hydrolase"/>
</dbReference>
<evidence type="ECO:0000313" key="2">
    <source>
        <dbReference type="EMBL" id="KIS70791.1"/>
    </source>
</evidence>
<dbReference type="AlphaFoldDB" id="A0A0D1E520"/>
<comment type="catalytic activity">
    <reaction evidence="1">
        <text>an L-aminoacyl-L-amino acid + H2O = 2 an L-alpha-amino acid</text>
        <dbReference type="Rhea" id="RHEA:48940"/>
        <dbReference type="ChEBI" id="CHEBI:15377"/>
        <dbReference type="ChEBI" id="CHEBI:59869"/>
        <dbReference type="ChEBI" id="CHEBI:77460"/>
        <dbReference type="EC" id="3.4.13.19"/>
    </reaction>
</comment>
<dbReference type="OMA" id="CDHPRNI"/>
<dbReference type="Gene3D" id="3.20.20.140">
    <property type="entry name" value="Metal-dependent hydrolases"/>
    <property type="match status" value="1"/>
</dbReference>
<dbReference type="InParanoid" id="A0A0D1E520"/>
<keyword evidence="1" id="KW-0645">Protease</keyword>
<dbReference type="EMBL" id="CM003142">
    <property type="protein sequence ID" value="KIS70791.1"/>
    <property type="molecule type" value="Genomic_DNA"/>
</dbReference>
<sequence length="471" mass="51369">MPKVKDRKEEYDGVLPLASVKSQVGHRSSVTTKLKILFSALVLAFVVLHHSSLPSLIDAVCRSCHPGIDTRCDAASASSSSRCSNTRGHAERLLSRHPLIDGHVDVPVVARYRYGNKINRIPFDQPAFPNGSYPTSGHVDIPRLRAGKSGGFFWSSYVVCPNETTVGHNFEHGASDIAVRDTLEQLDVIKQMTDRYANDFGLVGSVSAARKAFRNGQMISFIGIEGAHSLGNSLFALRAYASMFTNSIPGPVRYLTLTHTCHNAFADSAGQQPARWKGLSPLAPHLIHELNRLAIVPDLSHVSDDTALQTIHVTKGPVMLSHSAARALMNIARNVPDSVLNKLASSNKDFVVMVNAYPGFIGGEADLDQYINHIDYVSDAVGRDHVGIGTDFDGIMSVPKGLEDVSKYPDLVAKLVERGWSDRELVGFVGENVLRVLEDAERVAIEMRRSAEPDNTSWKDVFGPTAPQVLE</sequence>
<dbReference type="PANTHER" id="PTHR10443">
    <property type="entry name" value="MICROSOMAL DIPEPTIDASE"/>
    <property type="match status" value="1"/>
</dbReference>
<name>A0A0D1E520_MYCMD</name>
<dbReference type="GeneID" id="23562808"/>
<dbReference type="OrthoDB" id="445695at2759"/>
<dbReference type="SUPFAM" id="SSF51556">
    <property type="entry name" value="Metallo-dependent hydrolases"/>
    <property type="match status" value="1"/>
</dbReference>
<keyword evidence="1" id="KW-0479">Metal-binding</keyword>
<dbReference type="Proteomes" id="UP000000561">
    <property type="component" value="Chromosome 3"/>
</dbReference>
<organism evidence="2 3">
    <name type="scientific">Mycosarcoma maydis</name>
    <name type="common">Corn smut fungus</name>
    <name type="synonym">Ustilago maydis</name>
    <dbReference type="NCBI Taxonomy" id="5270"/>
    <lineage>
        <taxon>Eukaryota</taxon>
        <taxon>Fungi</taxon>
        <taxon>Dikarya</taxon>
        <taxon>Basidiomycota</taxon>
        <taxon>Ustilaginomycotina</taxon>
        <taxon>Ustilaginomycetes</taxon>
        <taxon>Ustilaginales</taxon>
        <taxon>Ustilaginaceae</taxon>
        <taxon>Mycosarcoma</taxon>
    </lineage>
</organism>
<keyword evidence="3" id="KW-1185">Reference proteome</keyword>
<dbReference type="GO" id="GO:0070573">
    <property type="term" value="F:metallodipeptidase activity"/>
    <property type="evidence" value="ECO:0007669"/>
    <property type="project" value="InterPro"/>
</dbReference>
<dbReference type="RefSeq" id="XP_011387862.1">
    <property type="nucleotide sequence ID" value="XM_011389560.1"/>
</dbReference>